<keyword evidence="1" id="KW-0547">Nucleotide-binding</keyword>
<dbReference type="InterPro" id="IPR027417">
    <property type="entry name" value="P-loop_NTPase"/>
</dbReference>
<evidence type="ECO:0000313" key="5">
    <source>
        <dbReference type="EMBL" id="RON14184.1"/>
    </source>
</evidence>
<sequence length="306" mass="34407">MSAAPNVAPNYTYTPDQVTAAFTEITATLFTGITAEAIPKMLIVAGLQGSGKTYLLEKTLLPSNRYDKYVRLYLPDYREKHPQYAEMIKLGVLHAYEHTEAFVREVSAKIFEEAFKRKYNIIMECAFDSIDFAAFPPMATAAGYQFETHIVACNQEFAHASSIKRALKSLEKQEMERFVTVSMLNASMSNALAIILAFETAAKAVSGSQITLYERGFGALKERTLRAQSTYTKAADGSLTITGTTAPYMYSAYGTIVDNHIYTMSDRDEMIKECHLALLKTQTYAEHVPDFVYNDLYAYIVKYVYR</sequence>
<dbReference type="Gene3D" id="3.40.50.300">
    <property type="entry name" value="P-loop containing nucleotide triphosphate hydrolases"/>
    <property type="match status" value="1"/>
</dbReference>
<comment type="caution">
    <text evidence="4">The sequence shown here is derived from an EMBL/GenBank/DDBJ whole genome shotgun (WGS) entry which is preliminary data.</text>
</comment>
<protein>
    <submittedName>
        <fullName evidence="4">Zeta toxin</fullName>
    </submittedName>
</protein>
<gene>
    <name evidence="4" type="ORF">BK662_18700</name>
    <name evidence="5" type="ORF">BK662_23995</name>
</gene>
<proteinExistence type="predicted"/>
<feature type="domain" description="Zeta toxin" evidence="3">
    <location>
        <begin position="35"/>
        <end position="204"/>
    </location>
</feature>
<evidence type="ECO:0000256" key="2">
    <source>
        <dbReference type="ARBA" id="ARBA00022840"/>
    </source>
</evidence>
<dbReference type="InterPro" id="IPR010488">
    <property type="entry name" value="Zeta_toxin_domain"/>
</dbReference>
<dbReference type="Pfam" id="PF06414">
    <property type="entry name" value="Zeta_toxin"/>
    <property type="match status" value="1"/>
</dbReference>
<evidence type="ECO:0000256" key="1">
    <source>
        <dbReference type="ARBA" id="ARBA00022741"/>
    </source>
</evidence>
<evidence type="ECO:0000313" key="4">
    <source>
        <dbReference type="EMBL" id="RON13200.1"/>
    </source>
</evidence>
<dbReference type="SUPFAM" id="SSF52540">
    <property type="entry name" value="P-loop containing nucleoside triphosphate hydrolases"/>
    <property type="match status" value="1"/>
</dbReference>
<name>A0A423HJ01_9PSED</name>
<dbReference type="EMBL" id="MOBM01000038">
    <property type="protein sequence ID" value="RON14184.1"/>
    <property type="molecule type" value="Genomic_DNA"/>
</dbReference>
<dbReference type="EMBL" id="MOBM01000038">
    <property type="protein sequence ID" value="RON13200.1"/>
    <property type="molecule type" value="Genomic_DNA"/>
</dbReference>
<dbReference type="GO" id="GO:0016301">
    <property type="term" value="F:kinase activity"/>
    <property type="evidence" value="ECO:0007669"/>
    <property type="project" value="InterPro"/>
</dbReference>
<dbReference type="RefSeq" id="WP_123359454.1">
    <property type="nucleotide sequence ID" value="NZ_MOBM01000038.1"/>
</dbReference>
<reference evidence="4 6" key="1">
    <citation type="submission" date="2016-10" db="EMBL/GenBank/DDBJ databases">
        <title>Comparative genome analysis of multiple Pseudomonas spp. focuses on biocontrol and plant growth promoting traits.</title>
        <authorList>
            <person name="Tao X.-Y."/>
            <person name="Taylor C.G."/>
        </authorList>
    </citation>
    <scope>NUCLEOTIDE SEQUENCE [LARGE SCALE GENOMIC DNA]</scope>
    <source>
        <strain evidence="4 6">36C6</strain>
    </source>
</reference>
<evidence type="ECO:0000259" key="3">
    <source>
        <dbReference type="Pfam" id="PF06414"/>
    </source>
</evidence>
<evidence type="ECO:0000313" key="6">
    <source>
        <dbReference type="Proteomes" id="UP000284002"/>
    </source>
</evidence>
<accession>A0A423HJ01</accession>
<dbReference type="AlphaFoldDB" id="A0A423HJ01"/>
<dbReference type="Proteomes" id="UP000284002">
    <property type="component" value="Unassembled WGS sequence"/>
</dbReference>
<organism evidence="4 6">
    <name type="scientific">Pseudomonas frederiksbergensis</name>
    <dbReference type="NCBI Taxonomy" id="104087"/>
    <lineage>
        <taxon>Bacteria</taxon>
        <taxon>Pseudomonadati</taxon>
        <taxon>Pseudomonadota</taxon>
        <taxon>Gammaproteobacteria</taxon>
        <taxon>Pseudomonadales</taxon>
        <taxon>Pseudomonadaceae</taxon>
        <taxon>Pseudomonas</taxon>
    </lineage>
</organism>
<keyword evidence="2" id="KW-0067">ATP-binding</keyword>
<dbReference type="GO" id="GO:0005524">
    <property type="term" value="F:ATP binding"/>
    <property type="evidence" value="ECO:0007669"/>
    <property type="project" value="UniProtKB-KW"/>
</dbReference>